<dbReference type="Pfam" id="PF13481">
    <property type="entry name" value="AAA_25"/>
    <property type="match status" value="1"/>
</dbReference>
<protein>
    <submittedName>
        <fullName evidence="1">AAA family ATPase</fullName>
    </submittedName>
</protein>
<evidence type="ECO:0000313" key="1">
    <source>
        <dbReference type="EMBL" id="UPT91130.1"/>
    </source>
</evidence>
<dbReference type="CDD" id="cd01029">
    <property type="entry name" value="TOPRIM_primases"/>
    <property type="match status" value="1"/>
</dbReference>
<sequence length="688" mass="76247">MHEPVTSFAVHMEAIAEELLGAPNVRLSSDGDRRYGKHGSLSIDVQTGRYYDHETKTGGGVLDLISRETGRDHKSAMQWMREHGYLEQRERQASKPQQLGKEVAHYSYTDENGELLFQVVRFEPKTFRQRRRPQPDDPPDKIKHGWVYAVRGITHVPYRLPELMEAIANGHTVFVVEGEKDADNCAKQGIVATTNPGGVGKWSDHLTSFFRDADVVIIQDNDPQAKNPDPPNGDGALRWHPDGRPVLPGQDHAQEVAKALSGTAAKVRVLDLARHWPHMPPKGDVSDWIKAGGTLNALHAFADAAPDWSRTPFRSRFGGMRWEEIAVLGHSSGYSWLIEDIVPLDEITLIFGDSGSGKSFGTFDMSMAVARGLTFIGRNTEPGLVVYVAAEAGKGFSKRKLAYVIQHELQYDAAVPFYLCTKRPDFFSSDDDVNALIAEIEAIAKTYPHRLVLIVIDTLSALAPGMNENASQDVSIVRKRLVALQQRFGSAVILVHHKPKGGSTPRGHGSLTADFETTIEFEVVADRRTSKGGSIHRATVRKQREGKSGIRWEFTLPIISVGRNIWGNEETSCAAVPYDASESHERSGYQATSNERLLMHALYEALAEYGVPPPFPLPASISKVVDFNYVRMRMREKVVDADENQEAADNRFRGAFKRAGDRLRDAGIIGIQKPYWWATGKPVAGMGG</sequence>
<dbReference type="InterPro" id="IPR027417">
    <property type="entry name" value="P-loop_NTPase"/>
</dbReference>
<dbReference type="SUPFAM" id="SSF52540">
    <property type="entry name" value="P-loop containing nucleoside triphosphate hydrolases"/>
    <property type="match status" value="1"/>
</dbReference>
<gene>
    <name evidence="1" type="ORF">HAP41_0000020700</name>
</gene>
<evidence type="ECO:0000313" key="2">
    <source>
        <dbReference type="Proteomes" id="UP000551709"/>
    </source>
</evidence>
<dbReference type="Proteomes" id="UP000551709">
    <property type="component" value="Chromosome"/>
</dbReference>
<dbReference type="AlphaFoldDB" id="A0A8T5VDS4"/>
<dbReference type="EMBL" id="CP096255">
    <property type="protein sequence ID" value="UPT91130.1"/>
    <property type="molecule type" value="Genomic_DNA"/>
</dbReference>
<dbReference type="Gene3D" id="3.40.50.300">
    <property type="entry name" value="P-loop containing nucleotide triphosphate hydrolases"/>
    <property type="match status" value="1"/>
</dbReference>
<organism evidence="1 2">
    <name type="scientific">Bradyrhizobium barranii subsp. apii</name>
    <dbReference type="NCBI Taxonomy" id="2819348"/>
    <lineage>
        <taxon>Bacteria</taxon>
        <taxon>Pseudomonadati</taxon>
        <taxon>Pseudomonadota</taxon>
        <taxon>Alphaproteobacteria</taxon>
        <taxon>Hyphomicrobiales</taxon>
        <taxon>Nitrobacteraceae</taxon>
        <taxon>Bradyrhizobium</taxon>
        <taxon>Bradyrhizobium barranii</taxon>
    </lineage>
</organism>
<name>A0A8T5VDS4_9BRAD</name>
<accession>A0A8T5VDS4</accession>
<reference evidence="1" key="2">
    <citation type="submission" date="2022-04" db="EMBL/GenBank/DDBJ databases">
        <authorList>
            <person name="Bromfield E.S.P."/>
            <person name="Cloutier S."/>
        </authorList>
    </citation>
    <scope>NUCLEOTIDE SEQUENCE</scope>
    <source>
        <strain evidence="1">1S5</strain>
    </source>
</reference>
<reference evidence="1" key="1">
    <citation type="journal article" date="2017" name="Syst. Appl. Microbiol.">
        <title>Soybeans inoculated with root zone soils of Canadian native legumes harbour diverse and novel Bradyrhizobium spp. that possess agricultural potential.</title>
        <authorList>
            <person name="Bromfield E.S.P."/>
            <person name="Cloutier S."/>
            <person name="Tambong J.T."/>
            <person name="Tran Thi T.V."/>
        </authorList>
    </citation>
    <scope>NUCLEOTIDE SEQUENCE</scope>
    <source>
        <strain evidence="1">1S5</strain>
    </source>
</reference>
<dbReference type="Gene3D" id="3.40.1360.10">
    <property type="match status" value="1"/>
</dbReference>
<proteinExistence type="predicted"/>
<dbReference type="RefSeq" id="WP_166097223.1">
    <property type="nucleotide sequence ID" value="NZ_CP096255.1"/>
</dbReference>
<dbReference type="InterPro" id="IPR034154">
    <property type="entry name" value="TOPRIM_DnaG/twinkle"/>
</dbReference>